<gene>
    <name evidence="4" type="ORF">PHPALM_12995</name>
</gene>
<keyword evidence="5" id="KW-1185">Reference proteome</keyword>
<dbReference type="GO" id="GO:0030904">
    <property type="term" value="C:retromer complex"/>
    <property type="evidence" value="ECO:0007669"/>
    <property type="project" value="UniProtKB-ARBA"/>
</dbReference>
<dbReference type="Gene3D" id="2.60.40.640">
    <property type="match status" value="2"/>
</dbReference>
<sequence>MASHLNLFNFGVASAELTFALEGEEQRVNLKVPRFDEAKSGKSIELPLFRDDEDIRGVLTVKVDSGKRLEHTGLKLELLGLIEVPVDRSAGYEFTNSLRELQPSGEAIEGEESFPFAFTKVDKPHESYYGKSVKLRYVLRATLARGNYASHLVQEQDLWVQRATPPPPVDRSIKMEVGIEDCLHIEFEYDKSRYHLKDVVIGKIFFLLVRIKIKHMELAILRRESVGSGTQRHSESESITKYEIMDGAPVKGESVPVRLYLAPYALTPTYRNVQSRFSVKYFLNLVLVDEEDRRYFKQQEITLWRKSIG</sequence>
<dbReference type="PANTHER" id="PTHR12233">
    <property type="entry name" value="VACUOLAR PROTEIN SORTING 26 RELATED"/>
    <property type="match status" value="1"/>
</dbReference>
<dbReference type="OrthoDB" id="3821113at2759"/>
<organism evidence="4 5">
    <name type="scientific">Phytophthora palmivora</name>
    <dbReference type="NCBI Taxonomy" id="4796"/>
    <lineage>
        <taxon>Eukaryota</taxon>
        <taxon>Sar</taxon>
        <taxon>Stramenopiles</taxon>
        <taxon>Oomycota</taxon>
        <taxon>Peronosporomycetes</taxon>
        <taxon>Peronosporales</taxon>
        <taxon>Peronosporaceae</taxon>
        <taxon>Phytophthora</taxon>
    </lineage>
</organism>
<dbReference type="InterPro" id="IPR028934">
    <property type="entry name" value="Vps26-related"/>
</dbReference>
<dbReference type="Pfam" id="PF03643">
    <property type="entry name" value="Vps26"/>
    <property type="match status" value="1"/>
</dbReference>
<accession>A0A2P4XYA8</accession>
<proteinExistence type="inferred from homology"/>
<evidence type="ECO:0000313" key="4">
    <source>
        <dbReference type="EMBL" id="POM70544.1"/>
    </source>
</evidence>
<reference evidence="4 5" key="1">
    <citation type="journal article" date="2017" name="Genome Biol. Evol.">
        <title>Phytophthora megakarya and P. palmivora, closely related causal agents of cacao black pod rot, underwent increases in genome sizes and gene numbers by different mechanisms.</title>
        <authorList>
            <person name="Ali S.S."/>
            <person name="Shao J."/>
            <person name="Lary D.J."/>
            <person name="Kronmiller B."/>
            <person name="Shen D."/>
            <person name="Strem M.D."/>
            <person name="Amoako-Attah I."/>
            <person name="Akrofi A.Y."/>
            <person name="Begoude B.A."/>
            <person name="Ten Hoopen G.M."/>
            <person name="Coulibaly K."/>
            <person name="Kebe B.I."/>
            <person name="Melnick R.L."/>
            <person name="Guiltinan M.J."/>
            <person name="Tyler B.M."/>
            <person name="Meinhardt L.W."/>
            <person name="Bailey B.A."/>
        </authorList>
    </citation>
    <scope>NUCLEOTIDE SEQUENCE [LARGE SCALE GENOMIC DNA]</scope>
    <source>
        <strain evidence="5">sbr112.9</strain>
    </source>
</reference>
<evidence type="ECO:0000256" key="1">
    <source>
        <dbReference type="ARBA" id="ARBA00009100"/>
    </source>
</evidence>
<dbReference type="InterPro" id="IPR014752">
    <property type="entry name" value="Arrestin-like_C"/>
</dbReference>
<keyword evidence="2" id="KW-0813">Transport</keyword>
<dbReference type="AlphaFoldDB" id="A0A2P4XYA8"/>
<protein>
    <submittedName>
        <fullName evidence="4">Vacuolar protein sorting-associated protein 26B-A</fullName>
    </submittedName>
</protein>
<evidence type="ECO:0000313" key="5">
    <source>
        <dbReference type="Proteomes" id="UP000237271"/>
    </source>
</evidence>
<dbReference type="FunFam" id="2.60.40.640:FF:000015">
    <property type="entry name" value="Vacuolar protein sorting-associated protein 26"/>
    <property type="match status" value="1"/>
</dbReference>
<name>A0A2P4XYA8_9STRA</name>
<evidence type="ECO:0000256" key="2">
    <source>
        <dbReference type="ARBA" id="ARBA00022448"/>
    </source>
</evidence>
<dbReference type="Proteomes" id="UP000237271">
    <property type="component" value="Unassembled WGS sequence"/>
</dbReference>
<dbReference type="GO" id="GO:0006886">
    <property type="term" value="P:intracellular protein transport"/>
    <property type="evidence" value="ECO:0007669"/>
    <property type="project" value="InterPro"/>
</dbReference>
<comment type="similarity">
    <text evidence="1">Belongs to the VPS26 family.</text>
</comment>
<keyword evidence="3" id="KW-0653">Protein transport</keyword>
<dbReference type="EMBL" id="NCKW01006937">
    <property type="protein sequence ID" value="POM70544.1"/>
    <property type="molecule type" value="Genomic_DNA"/>
</dbReference>
<evidence type="ECO:0000256" key="3">
    <source>
        <dbReference type="ARBA" id="ARBA00022927"/>
    </source>
</evidence>
<comment type="caution">
    <text evidence="4">The sequence shown here is derived from an EMBL/GenBank/DDBJ whole genome shotgun (WGS) entry which is preliminary data.</text>
</comment>